<dbReference type="Proteomes" id="UP001174909">
    <property type="component" value="Unassembled WGS sequence"/>
</dbReference>
<proteinExistence type="predicted"/>
<name>A0AA35WB40_GEOBA</name>
<protein>
    <submittedName>
        <fullName evidence="1">Crotonyl-CoA hydratase</fullName>
    </submittedName>
</protein>
<dbReference type="PANTHER" id="PTHR11941">
    <property type="entry name" value="ENOYL-COA HYDRATASE-RELATED"/>
    <property type="match status" value="1"/>
</dbReference>
<evidence type="ECO:0000313" key="1">
    <source>
        <dbReference type="EMBL" id="CAI8006732.1"/>
    </source>
</evidence>
<dbReference type="CDD" id="cd06558">
    <property type="entry name" value="crotonase-like"/>
    <property type="match status" value="1"/>
</dbReference>
<dbReference type="AlphaFoldDB" id="A0AA35WB40"/>
<organism evidence="1 2">
    <name type="scientific">Geodia barretti</name>
    <name type="common">Barrett's horny sponge</name>
    <dbReference type="NCBI Taxonomy" id="519541"/>
    <lineage>
        <taxon>Eukaryota</taxon>
        <taxon>Metazoa</taxon>
        <taxon>Porifera</taxon>
        <taxon>Demospongiae</taxon>
        <taxon>Heteroscleromorpha</taxon>
        <taxon>Tetractinellida</taxon>
        <taxon>Astrophorina</taxon>
        <taxon>Geodiidae</taxon>
        <taxon>Geodia</taxon>
    </lineage>
</organism>
<dbReference type="InterPro" id="IPR029045">
    <property type="entry name" value="ClpP/crotonase-like_dom_sf"/>
</dbReference>
<gene>
    <name evidence="1" type="ORF">GBAR_LOCUS4872</name>
</gene>
<comment type="caution">
    <text evidence="1">The sequence shown here is derived from an EMBL/GenBank/DDBJ whole genome shotgun (WGS) entry which is preliminary data.</text>
</comment>
<dbReference type="EMBL" id="CASHTH010000712">
    <property type="protein sequence ID" value="CAI8006732.1"/>
    <property type="molecule type" value="Genomic_DNA"/>
</dbReference>
<dbReference type="SUPFAM" id="SSF52096">
    <property type="entry name" value="ClpP/crotonase"/>
    <property type="match status" value="1"/>
</dbReference>
<dbReference type="Pfam" id="PF00378">
    <property type="entry name" value="ECH_1"/>
    <property type="match status" value="1"/>
</dbReference>
<reference evidence="1" key="1">
    <citation type="submission" date="2023-03" db="EMBL/GenBank/DDBJ databases">
        <authorList>
            <person name="Steffen K."/>
            <person name="Cardenas P."/>
        </authorList>
    </citation>
    <scope>NUCLEOTIDE SEQUENCE</scope>
</reference>
<dbReference type="PROSITE" id="PS51257">
    <property type="entry name" value="PROKAR_LIPOPROTEIN"/>
    <property type="match status" value="1"/>
</dbReference>
<accession>A0AA35WB40</accession>
<dbReference type="PANTHER" id="PTHR11941:SF54">
    <property type="entry name" value="ENOYL-COA HYDRATASE, MITOCHONDRIAL"/>
    <property type="match status" value="1"/>
</dbReference>
<evidence type="ECO:0000313" key="2">
    <source>
        <dbReference type="Proteomes" id="UP001174909"/>
    </source>
</evidence>
<dbReference type="Gene3D" id="3.90.226.10">
    <property type="entry name" value="2-enoyl-CoA Hydratase, Chain A, domain 1"/>
    <property type="match status" value="1"/>
</dbReference>
<sequence length="176" mass="19199">MVWNLGKPVIAAVNGYALGGACELVQVCDVKIASDRAMLGEPEIRLGYGAPFLMTPYSVNLAMAKEMMLTGDIIDAHEAARIGMVNRVVPHDQLIAECERVAQKMRGISAIGIKTTKLSINRALESAGFISGLHHNLELMTQFDTAETPEQAEFSRIRAESGLRAALEWSRGRFPD</sequence>
<dbReference type="InterPro" id="IPR001753">
    <property type="entry name" value="Enoyl-CoA_hydra/iso"/>
</dbReference>
<keyword evidence="2" id="KW-1185">Reference proteome</keyword>
<dbReference type="GO" id="GO:0006635">
    <property type="term" value="P:fatty acid beta-oxidation"/>
    <property type="evidence" value="ECO:0007669"/>
    <property type="project" value="TreeGrafter"/>
</dbReference>
<dbReference type="GO" id="GO:0003824">
    <property type="term" value="F:catalytic activity"/>
    <property type="evidence" value="ECO:0007669"/>
    <property type="project" value="UniProtKB-ARBA"/>
</dbReference>